<keyword evidence="5" id="KW-1185">Reference proteome</keyword>
<evidence type="ECO:0000259" key="3">
    <source>
        <dbReference type="Pfam" id="PF04310"/>
    </source>
</evidence>
<protein>
    <submittedName>
        <fullName evidence="4">Bacterial condensin subunit MukB</fullName>
    </submittedName>
</protein>
<feature type="region of interest" description="Disordered" evidence="2">
    <location>
        <begin position="764"/>
        <end position="796"/>
    </location>
</feature>
<dbReference type="GO" id="GO:0005524">
    <property type="term" value="F:ATP binding"/>
    <property type="evidence" value="ECO:0007669"/>
    <property type="project" value="InterPro"/>
</dbReference>
<proteinExistence type="predicted"/>
<dbReference type="InterPro" id="IPR007406">
    <property type="entry name" value="MukB_N_dom"/>
</dbReference>
<evidence type="ECO:0000313" key="4">
    <source>
        <dbReference type="EMBL" id="SFM13996.1"/>
    </source>
</evidence>
<dbReference type="PANTHER" id="PTHR32114">
    <property type="entry name" value="ABC TRANSPORTER ABCH.3"/>
    <property type="match status" value="1"/>
</dbReference>
<dbReference type="GO" id="GO:0003677">
    <property type="term" value="F:DNA binding"/>
    <property type="evidence" value="ECO:0007669"/>
    <property type="project" value="InterPro"/>
</dbReference>
<dbReference type="RefSeq" id="WP_092194016.1">
    <property type="nucleotide sequence ID" value="NZ_FOTO01000016.1"/>
</dbReference>
<dbReference type="Pfam" id="PF13558">
    <property type="entry name" value="SbcC_Walker_B"/>
    <property type="match status" value="1"/>
</dbReference>
<dbReference type="GO" id="GO:0009295">
    <property type="term" value="C:nucleoid"/>
    <property type="evidence" value="ECO:0007669"/>
    <property type="project" value="InterPro"/>
</dbReference>
<dbReference type="EMBL" id="FOTO01000016">
    <property type="protein sequence ID" value="SFM13996.1"/>
    <property type="molecule type" value="Genomic_DNA"/>
</dbReference>
<dbReference type="Proteomes" id="UP000199581">
    <property type="component" value="Unassembled WGS sequence"/>
</dbReference>
<feature type="compositionally biased region" description="Basic and acidic residues" evidence="2">
    <location>
        <begin position="786"/>
        <end position="796"/>
    </location>
</feature>
<dbReference type="Gene3D" id="3.40.1140.10">
    <property type="match status" value="2"/>
</dbReference>
<dbReference type="GO" id="GO:0007059">
    <property type="term" value="P:chromosome segregation"/>
    <property type="evidence" value="ECO:0007669"/>
    <property type="project" value="InterPro"/>
</dbReference>
<evidence type="ECO:0000256" key="1">
    <source>
        <dbReference type="SAM" id="Coils"/>
    </source>
</evidence>
<dbReference type="SUPFAM" id="SSF52540">
    <property type="entry name" value="P-loop containing nucleoside triphosphate hydrolases"/>
    <property type="match status" value="1"/>
</dbReference>
<keyword evidence="1" id="KW-0175">Coiled coil</keyword>
<gene>
    <name evidence="4" type="ORF">SAMN05421830_11617</name>
</gene>
<dbReference type="CDD" id="cd00267">
    <property type="entry name" value="ABC_ATPase"/>
    <property type="match status" value="1"/>
</dbReference>
<evidence type="ECO:0000313" key="5">
    <source>
        <dbReference type="Proteomes" id="UP000199581"/>
    </source>
</evidence>
<sequence>MNLPFFSPDPIWARELLLVGYQLFPCSLIPLHGRLTVLSGNNGVGKTTLLDAIQTVILCHQQYISMNVASGQNDRSIIGQLRQRVAWAAIGITGHEEVTAMGVRLAVRPSGEQIDLSPFVLRRVPLQEGLFLDPETSIITPDFQVLSRRILQADPTADYLPFERVDDYHSFLHEQGILPIPLMRSGKKKSFARLWRQITQPRLTDLKVFLQDMLCPPPSGMKMTFSDVEKLMHDRRGVEERLKRLVCFRETRLKLEELRLSLDSARRESLAADIVVSSGRVQGLRQQESGLRAEQEKAQEELVAQQLALTKLEEQESGISDQRDLLQKQQSSLDAQLRRHKEYVAAGKELAQADKRLQAIFSEQTSITEKYRIVSEEITSGITKRTELLVEREKMAGKEVQLAKDVKVWRSYEADLARGAEILGRKVSSAFDVIEAWNEWDEPFQELRFLPRLKEQLAELRRRLKRHEEALLLWNGLVGANVVTDPPKREDVESNLRSTKDEIIRLSLKEEKLAAERGRIQQLRDTLAQGRPPLPPEAQRMVDQGLADPVAMDFDQLDVQEAAAWQTRLGPFALAIRPREGAELLDRLEGADRVFVVTSEAGEEDWASRAAAVGGRGALAWYEPQGPVWLSSRARAEQLITLARDLEECDAAMARLKTDMASQRALEERLATVLGAWDALCDRESAVLEEALAKRVRVVSEGQARTKACHDCVEKLKSRIQAFELAESPVQLESVRARIAELERDVKALEEGLARLRSSQEELKKRQAELERERRESENSRSMAQSKRETLEKDEPLDVLEGRVDFTQAELMARRVAELTKELASIKGKIRAGAEQLGKLRADVQNRSTTLNDMSGKLRHAIQEMEQATVHWSRYYPAEDPAALHGDWTEARRDKARHAWAEARVALSGQLELVCREYGQELTMPRDREPDQLVGDVLTMLLPPDVELDREEDKLKALRDELAKIEGKLRGYVEAIRNNVDADIRALTRKLQRINDILSNLGFGKVRKVYLEKVHEPAYEGLKHLRGTGQLSLFSSGTAVGLREFLDQIREIIARHAKGAQLEDDQITDYRTYVRLRWAIEDDEGRERRSGFSSGEGLGINLAICLSLLFYEGSDSGQHRGSGILLMALDEAERLDERAMNTVRDLLDRVECQLVLALPRMLNISDSLTHILTALPQGVTHVGVYVPQAAETVAAVSEDPGHVGEVE</sequence>
<feature type="coiled-coil region" evidence="1">
    <location>
        <begin position="450"/>
        <end position="526"/>
    </location>
</feature>
<evidence type="ECO:0000256" key="2">
    <source>
        <dbReference type="SAM" id="MobiDB-lite"/>
    </source>
</evidence>
<organism evidence="4 5">
    <name type="scientific">Desulfomicrobium norvegicum (strain DSM 1741 / NCIMB 8310)</name>
    <name type="common">Desulfovibrio baculatus (strain Norway 4)</name>
    <name type="synonym">Desulfovibrio desulfuricans (strain Norway 4)</name>
    <dbReference type="NCBI Taxonomy" id="52561"/>
    <lineage>
        <taxon>Bacteria</taxon>
        <taxon>Pseudomonadati</taxon>
        <taxon>Thermodesulfobacteriota</taxon>
        <taxon>Desulfovibrionia</taxon>
        <taxon>Desulfovibrionales</taxon>
        <taxon>Desulfomicrobiaceae</taxon>
        <taxon>Desulfomicrobium</taxon>
    </lineage>
</organism>
<feature type="coiled-coil region" evidence="1">
    <location>
        <begin position="948"/>
        <end position="975"/>
    </location>
</feature>
<dbReference type="AlphaFoldDB" id="A0A8G2C5N8"/>
<comment type="caution">
    <text evidence="4">The sequence shown here is derived from an EMBL/GenBank/DDBJ whole genome shotgun (WGS) entry which is preliminary data.</text>
</comment>
<feature type="coiled-coil region" evidence="1">
    <location>
        <begin position="248"/>
        <end position="329"/>
    </location>
</feature>
<dbReference type="GO" id="GO:0030261">
    <property type="term" value="P:chromosome condensation"/>
    <property type="evidence" value="ECO:0007669"/>
    <property type="project" value="InterPro"/>
</dbReference>
<reference evidence="4 5" key="1">
    <citation type="submission" date="2016-10" db="EMBL/GenBank/DDBJ databases">
        <authorList>
            <person name="Varghese N."/>
            <person name="Submissions S."/>
        </authorList>
    </citation>
    <scope>NUCLEOTIDE SEQUENCE [LARGE SCALE GENOMIC DNA]</scope>
    <source>
        <strain evidence="4 5">DSM 1741</strain>
    </source>
</reference>
<dbReference type="Pfam" id="PF04310">
    <property type="entry name" value="MukB"/>
    <property type="match status" value="1"/>
</dbReference>
<feature type="domain" description="MukB N-terminal" evidence="3">
    <location>
        <begin position="16"/>
        <end position="196"/>
    </location>
</feature>
<accession>A0A8G2C5N8</accession>
<dbReference type="InterPro" id="IPR027417">
    <property type="entry name" value="P-loop_NTPase"/>
</dbReference>
<dbReference type="OrthoDB" id="5468457at2"/>
<dbReference type="PANTHER" id="PTHR32114:SF2">
    <property type="entry name" value="ABC TRANSPORTER ABCH.3"/>
    <property type="match status" value="1"/>
</dbReference>
<feature type="compositionally biased region" description="Basic and acidic residues" evidence="2">
    <location>
        <begin position="764"/>
        <end position="779"/>
    </location>
</feature>
<name>A0A8G2C5N8_DESNO</name>